<keyword evidence="1" id="KW-0479">Metal-binding</keyword>
<dbReference type="EMBL" id="SRMI01000005">
    <property type="protein sequence ID" value="TVY70761.1"/>
    <property type="molecule type" value="Genomic_DNA"/>
</dbReference>
<gene>
    <name evidence="8" type="primary">gsfR2-9</name>
    <name evidence="8" type="ORF">Focb16_v001895</name>
</gene>
<evidence type="ECO:0000256" key="4">
    <source>
        <dbReference type="ARBA" id="ARBA00023163"/>
    </source>
</evidence>
<evidence type="ECO:0000256" key="1">
    <source>
        <dbReference type="ARBA" id="ARBA00022723"/>
    </source>
</evidence>
<keyword evidence="4" id="KW-0804">Transcription</keyword>
<dbReference type="CDD" id="cd00067">
    <property type="entry name" value="GAL4"/>
    <property type="match status" value="1"/>
</dbReference>
<dbReference type="GO" id="GO:0000981">
    <property type="term" value="F:DNA-binding transcription factor activity, RNA polymerase II-specific"/>
    <property type="evidence" value="ECO:0007669"/>
    <property type="project" value="InterPro"/>
</dbReference>
<dbReference type="AlphaFoldDB" id="A0A559LBM5"/>
<evidence type="ECO:0000313" key="9">
    <source>
        <dbReference type="Proteomes" id="UP000320707"/>
    </source>
</evidence>
<dbReference type="Proteomes" id="UP000320707">
    <property type="component" value="Unassembled WGS sequence"/>
</dbReference>
<reference evidence="8 9" key="1">
    <citation type="journal article" date="2019" name="Microbiol. Resour. Announc.">
        <title>High-quality draft genome sequence of Fusarium oxysporum f. sp. cubense strain 160527, a causal agent of Panama disease.</title>
        <authorList>
            <person name="Asai S."/>
            <person name="Ayukawa Y."/>
            <person name="Gan P."/>
            <person name="Masuda S."/>
            <person name="Komatsu K."/>
            <person name="Shirasu K."/>
            <person name="Arie T."/>
        </authorList>
    </citation>
    <scope>NUCLEOTIDE SEQUENCE [LARGE SCALE GENOMIC DNA]</scope>
    <source>
        <strain evidence="8 9">160527</strain>
    </source>
</reference>
<dbReference type="PROSITE" id="PS50048">
    <property type="entry name" value="ZN2_CY6_FUNGAL_2"/>
    <property type="match status" value="1"/>
</dbReference>
<feature type="region of interest" description="Disordered" evidence="6">
    <location>
        <begin position="56"/>
        <end position="76"/>
    </location>
</feature>
<evidence type="ECO:0000313" key="8">
    <source>
        <dbReference type="EMBL" id="TVY70761.1"/>
    </source>
</evidence>
<sequence length="453" mass="51715">MPTDPFSSDSTASRQKNCDSCVRVKRRCDRRTPICSRCAAKHLRCNYGKTKRLSRAVGQHQHTEQSSSTDEPPLISSDFTSFAHELTLNYDFLGDLPLHDLPTAPTTAGNVDSDPVMVVNGTNDIPIDPQITTAHSNDLVVQQQDPAFTSDHRPVEMVKVPVDDECVEAYRSMTSFCHNIQSWHAYDPKKPLNYLIARYKALVNDIATHNATPFLHQHLYRDNTPPCILTCFMTAVLYANRTKTNMSMVMQALHERALDFVSTEVSCGVATPIRRLARTQTLFIYQIIRLLDGDVILRSRSEKDTSLLEIWLDDLCEIRDNLDDATELSVFLLRKAPDWDQWVFAESLRRTIVLGYSFITLYRVMKDMKAAEDPGAWAYIHRWTLSRHLWEAASSSHFERMWNERPRFVISNYSFASFLEKGRGEDVDSFAEILLNSYLGVDQTADFVSVKDT</sequence>
<dbReference type="InterPro" id="IPR036864">
    <property type="entry name" value="Zn2-C6_fun-type_DNA-bd_sf"/>
</dbReference>
<accession>A0A559LBM5</accession>
<keyword evidence="2" id="KW-0862">Zinc</keyword>
<dbReference type="PANTHER" id="PTHR47660:SF3">
    <property type="entry name" value="FINGER DOMAIN PROTEIN, PUTATIVE (AFU_ORTHOLOGUE AFUA_4G03310)-RELATED"/>
    <property type="match status" value="1"/>
</dbReference>
<name>A0A559LBM5_FUSOC</name>
<dbReference type="SUPFAM" id="SSF57701">
    <property type="entry name" value="Zn2/Cys6 DNA-binding domain"/>
    <property type="match status" value="1"/>
</dbReference>
<dbReference type="PANTHER" id="PTHR47660">
    <property type="entry name" value="TRANSCRIPTION FACTOR WITH C2H2 AND ZN(2)-CYS(6) DNA BINDING DOMAIN (EUROFUNG)-RELATED-RELATED"/>
    <property type="match status" value="1"/>
</dbReference>
<evidence type="ECO:0000256" key="5">
    <source>
        <dbReference type="ARBA" id="ARBA00023242"/>
    </source>
</evidence>
<dbReference type="GO" id="GO:0008270">
    <property type="term" value="F:zinc ion binding"/>
    <property type="evidence" value="ECO:0007669"/>
    <property type="project" value="InterPro"/>
</dbReference>
<protein>
    <submittedName>
        <fullName evidence="8">Transcription factor gsfR2</fullName>
    </submittedName>
</protein>
<keyword evidence="5" id="KW-0539">Nucleus</keyword>
<evidence type="ECO:0000256" key="2">
    <source>
        <dbReference type="ARBA" id="ARBA00022833"/>
    </source>
</evidence>
<keyword evidence="3" id="KW-0805">Transcription regulation</keyword>
<dbReference type="Pfam" id="PF00172">
    <property type="entry name" value="Zn_clus"/>
    <property type="match status" value="1"/>
</dbReference>
<dbReference type="Gene3D" id="4.10.240.10">
    <property type="entry name" value="Zn(2)-C6 fungal-type DNA-binding domain"/>
    <property type="match status" value="1"/>
</dbReference>
<evidence type="ECO:0000259" key="7">
    <source>
        <dbReference type="PROSITE" id="PS50048"/>
    </source>
</evidence>
<comment type="caution">
    <text evidence="8">The sequence shown here is derived from an EMBL/GenBank/DDBJ whole genome shotgun (WGS) entry which is preliminary data.</text>
</comment>
<evidence type="ECO:0000256" key="6">
    <source>
        <dbReference type="SAM" id="MobiDB-lite"/>
    </source>
</evidence>
<proteinExistence type="predicted"/>
<organism evidence="8 9">
    <name type="scientific">Fusarium oxysporum f. sp. cubense</name>
    <dbReference type="NCBI Taxonomy" id="61366"/>
    <lineage>
        <taxon>Eukaryota</taxon>
        <taxon>Fungi</taxon>
        <taxon>Dikarya</taxon>
        <taxon>Ascomycota</taxon>
        <taxon>Pezizomycotina</taxon>
        <taxon>Sordariomycetes</taxon>
        <taxon>Hypocreomycetidae</taxon>
        <taxon>Hypocreales</taxon>
        <taxon>Nectriaceae</taxon>
        <taxon>Fusarium</taxon>
        <taxon>Fusarium oxysporum species complex</taxon>
    </lineage>
</organism>
<evidence type="ECO:0000256" key="3">
    <source>
        <dbReference type="ARBA" id="ARBA00023015"/>
    </source>
</evidence>
<feature type="domain" description="Zn(2)-C6 fungal-type" evidence="7">
    <location>
        <begin position="17"/>
        <end position="47"/>
    </location>
</feature>
<dbReference type="InterPro" id="IPR001138">
    <property type="entry name" value="Zn2Cys6_DnaBD"/>
</dbReference>